<name>A0ACB9AXN9_ARCLA</name>
<protein>
    <submittedName>
        <fullName evidence="1">Uncharacterized protein</fullName>
    </submittedName>
</protein>
<organism evidence="1 2">
    <name type="scientific">Arctium lappa</name>
    <name type="common">Greater burdock</name>
    <name type="synonym">Lappa major</name>
    <dbReference type="NCBI Taxonomy" id="4217"/>
    <lineage>
        <taxon>Eukaryota</taxon>
        <taxon>Viridiplantae</taxon>
        <taxon>Streptophyta</taxon>
        <taxon>Embryophyta</taxon>
        <taxon>Tracheophyta</taxon>
        <taxon>Spermatophyta</taxon>
        <taxon>Magnoliopsida</taxon>
        <taxon>eudicotyledons</taxon>
        <taxon>Gunneridae</taxon>
        <taxon>Pentapetalae</taxon>
        <taxon>asterids</taxon>
        <taxon>campanulids</taxon>
        <taxon>Asterales</taxon>
        <taxon>Asteraceae</taxon>
        <taxon>Carduoideae</taxon>
        <taxon>Cardueae</taxon>
        <taxon>Arctiinae</taxon>
        <taxon>Arctium</taxon>
    </lineage>
</organism>
<accession>A0ACB9AXN9</accession>
<gene>
    <name evidence="1" type="ORF">L6452_21967</name>
</gene>
<reference evidence="1 2" key="2">
    <citation type="journal article" date="2022" name="Mol. Ecol. Resour.">
        <title>The genomes of chicory, endive, great burdock and yacon provide insights into Asteraceae paleo-polyploidization history and plant inulin production.</title>
        <authorList>
            <person name="Fan W."/>
            <person name="Wang S."/>
            <person name="Wang H."/>
            <person name="Wang A."/>
            <person name="Jiang F."/>
            <person name="Liu H."/>
            <person name="Zhao H."/>
            <person name="Xu D."/>
            <person name="Zhang Y."/>
        </authorList>
    </citation>
    <scope>NUCLEOTIDE SEQUENCE [LARGE SCALE GENOMIC DNA]</scope>
    <source>
        <strain evidence="2">cv. Niubang</strain>
    </source>
</reference>
<reference evidence="2" key="1">
    <citation type="journal article" date="2022" name="Mol. Ecol. Resour.">
        <title>The genomes of chicory, endive, great burdock and yacon provide insights into Asteraceae palaeo-polyploidization history and plant inulin production.</title>
        <authorList>
            <person name="Fan W."/>
            <person name="Wang S."/>
            <person name="Wang H."/>
            <person name="Wang A."/>
            <person name="Jiang F."/>
            <person name="Liu H."/>
            <person name="Zhao H."/>
            <person name="Xu D."/>
            <person name="Zhang Y."/>
        </authorList>
    </citation>
    <scope>NUCLEOTIDE SEQUENCE [LARGE SCALE GENOMIC DNA]</scope>
    <source>
        <strain evidence="2">cv. Niubang</strain>
    </source>
</reference>
<comment type="caution">
    <text evidence="1">The sequence shown here is derived from an EMBL/GenBank/DDBJ whole genome shotgun (WGS) entry which is preliminary data.</text>
</comment>
<dbReference type="Proteomes" id="UP001055879">
    <property type="component" value="Linkage Group LG07"/>
</dbReference>
<evidence type="ECO:0000313" key="2">
    <source>
        <dbReference type="Proteomes" id="UP001055879"/>
    </source>
</evidence>
<keyword evidence="2" id="KW-1185">Reference proteome</keyword>
<evidence type="ECO:0000313" key="1">
    <source>
        <dbReference type="EMBL" id="KAI3715004.1"/>
    </source>
</evidence>
<proteinExistence type="predicted"/>
<dbReference type="EMBL" id="CM042053">
    <property type="protein sequence ID" value="KAI3715004.1"/>
    <property type="molecule type" value="Genomic_DNA"/>
</dbReference>
<sequence>MDDIAKTWRILSGITHWLGLLDPPPPVLRRYVIHYGEMAEATYDAYNKVSVSKNAGNCRYARKNLLSRVGLVEGHPLSRYDVTKYIYATSAVILPGAFVNSDSKNAWSKKSNWIGFVAVATDEGKKALGRRDIMVAWRGTSNASDMIHDIEFPFRSENIWEGHVLSEVKRLVNQYRLEEISLSITGHSMGAAVATLNAVDIVINGLNRQSIAPLVACPVTVFGFASPGVGDSNFNKVFTLQRNLHCMRVQNVLDLVPKYPPVGYKNVGSQMTIDSMKSEYIKGPGNPGSWHSLEGYLHGIAGTQGTLGGFKLEVNRDISLVNKFTDDLKPEHGVPGSWWTEKNVGMVQKKDGTWELQDQEDLESEP</sequence>